<accession>A0A8H7WAM4</accession>
<feature type="compositionally biased region" description="Polar residues" evidence="6">
    <location>
        <begin position="752"/>
        <end position="761"/>
    </location>
</feature>
<evidence type="ECO:0000256" key="1">
    <source>
        <dbReference type="ARBA" id="ARBA00004123"/>
    </source>
</evidence>
<keyword evidence="2" id="KW-0227">DNA damage</keyword>
<evidence type="ECO:0000259" key="7">
    <source>
        <dbReference type="PROSITE" id="PS50006"/>
    </source>
</evidence>
<reference evidence="8" key="1">
    <citation type="submission" date="2021-02" db="EMBL/GenBank/DDBJ databases">
        <title>Genome sequence Cadophora malorum strain M34.</title>
        <authorList>
            <person name="Stefanovic E."/>
            <person name="Vu D."/>
            <person name="Scully C."/>
            <person name="Dijksterhuis J."/>
            <person name="Roader J."/>
            <person name="Houbraken J."/>
        </authorList>
    </citation>
    <scope>NUCLEOTIDE SEQUENCE</scope>
    <source>
        <strain evidence="8">M34</strain>
    </source>
</reference>
<evidence type="ECO:0000256" key="4">
    <source>
        <dbReference type="ARBA" id="ARBA00023242"/>
    </source>
</evidence>
<evidence type="ECO:0000256" key="5">
    <source>
        <dbReference type="ARBA" id="ARBA00044757"/>
    </source>
</evidence>
<dbReference type="PROSITE" id="PS50006">
    <property type="entry name" value="FHA_DOMAIN"/>
    <property type="match status" value="1"/>
</dbReference>
<sequence>MWIFSCDGDVLKGKRLWIPPGKEFLIGRTAAEEGQFVVSDKTISRKHLTVKVAEVTASDCANANYRTKITIQDGCGDPKGTKIGTLLNGEQIRAQTVPLDRDENVVSLGKYKHFFRFTWIPINLTFSFPTKEQKANPYPALYDRLSPFDIRVLVDYERKLTTHLVAKKRNTSKGLQALINGKYIVSDSFIEALVAAATPKEEGGPAALQLDFDTNFPDPLKYLPPRGEEPTERGADAYSPNPGRLDMFDGYTFVFYEKRQFETLLAPITEGRGKALIREVIPNETTVDDFVIYVKGVAGEKGLGEFEDGSEGKGVVVVKFNPSKGAGTEWYAEFSRQIAQVLDHRLIEQNEFLDAILGNDASVLRRPLLREESGLIAPPPTAATVAVSQRDQASESAAAPMAPPEPPRRGRRRPAKAFVGFEDEFSGPINSSLPEPDSMQIDQPAAAESQQSQGLFLTQDPNNVLQAPRSPEASDRSSRKRALSPAFEEEDVMEEAAPRAAALKRRRLANEAEQKLRKGSTPPRRVSPVRMPAPEPVVKDEPATKGRGRKVKKEKEVDLIEIRRQQRERDEAAARAERESLQEDFDGMDIEQIRKLAIIEEMPIRRPNPRVQRTERPEDSDRWDKKWNARANFKKFRRRAGATDARGLHRVIVPLEEAKKKDYGIGDMYWEDDTQRKKKGKGKGKETQEISQMDTQPRPRTGAAEAASRILASEAEEEYAGAGANDESDSDLEIVAPAPKARAGRSQKLADKTSTSQNLPTNKRAAATTLTKPAPAKKAKQAPIRKQPAPEPDSDDDSDEGLKFRFKKKA</sequence>
<feature type="compositionally biased region" description="Polar residues" evidence="6">
    <location>
        <begin position="448"/>
        <end position="465"/>
    </location>
</feature>
<dbReference type="InterPro" id="IPR008984">
    <property type="entry name" value="SMAD_FHA_dom_sf"/>
</dbReference>
<keyword evidence="9" id="KW-1185">Reference proteome</keyword>
<evidence type="ECO:0000256" key="3">
    <source>
        <dbReference type="ARBA" id="ARBA00023204"/>
    </source>
</evidence>
<dbReference type="Pfam" id="PF00498">
    <property type="entry name" value="FHA"/>
    <property type="match status" value="1"/>
</dbReference>
<dbReference type="GO" id="GO:0003684">
    <property type="term" value="F:damaged DNA binding"/>
    <property type="evidence" value="ECO:0007669"/>
    <property type="project" value="TreeGrafter"/>
</dbReference>
<dbReference type="GO" id="GO:0007095">
    <property type="term" value="P:mitotic G2 DNA damage checkpoint signaling"/>
    <property type="evidence" value="ECO:0007669"/>
    <property type="project" value="InterPro"/>
</dbReference>
<comment type="similarity">
    <text evidence="5">Belongs to the Nibrin family.</text>
</comment>
<dbReference type="SUPFAM" id="SSF49879">
    <property type="entry name" value="SMAD/FHA domain"/>
    <property type="match status" value="1"/>
</dbReference>
<dbReference type="OrthoDB" id="552194at2759"/>
<dbReference type="InterPro" id="IPR040227">
    <property type="entry name" value="Nibrin-rel"/>
</dbReference>
<feature type="domain" description="FHA" evidence="7">
    <location>
        <begin position="24"/>
        <end position="92"/>
    </location>
</feature>
<name>A0A8H7WAM4_9HELO</name>
<dbReference type="AlphaFoldDB" id="A0A8H7WAM4"/>
<feature type="compositionally biased region" description="Low complexity" evidence="6">
    <location>
        <begin position="763"/>
        <end position="774"/>
    </location>
</feature>
<dbReference type="PANTHER" id="PTHR12162">
    <property type="entry name" value="NIBRIN-RELATED"/>
    <property type="match status" value="1"/>
</dbReference>
<keyword evidence="3" id="KW-0234">DNA repair</keyword>
<evidence type="ECO:0000256" key="6">
    <source>
        <dbReference type="SAM" id="MobiDB-lite"/>
    </source>
</evidence>
<organism evidence="8 9">
    <name type="scientific">Cadophora malorum</name>
    <dbReference type="NCBI Taxonomy" id="108018"/>
    <lineage>
        <taxon>Eukaryota</taxon>
        <taxon>Fungi</taxon>
        <taxon>Dikarya</taxon>
        <taxon>Ascomycota</taxon>
        <taxon>Pezizomycotina</taxon>
        <taxon>Leotiomycetes</taxon>
        <taxon>Helotiales</taxon>
        <taxon>Ploettnerulaceae</taxon>
        <taxon>Cadophora</taxon>
    </lineage>
</organism>
<dbReference type="Proteomes" id="UP000664132">
    <property type="component" value="Unassembled WGS sequence"/>
</dbReference>
<evidence type="ECO:0000256" key="2">
    <source>
        <dbReference type="ARBA" id="ARBA00022763"/>
    </source>
</evidence>
<gene>
    <name evidence="8" type="ORF">IFR04_006908</name>
</gene>
<dbReference type="GO" id="GO:0030870">
    <property type="term" value="C:Mre11 complex"/>
    <property type="evidence" value="ECO:0007669"/>
    <property type="project" value="InterPro"/>
</dbReference>
<dbReference type="InterPro" id="IPR000253">
    <property type="entry name" value="FHA_dom"/>
</dbReference>
<proteinExistence type="inferred from homology"/>
<dbReference type="EMBL" id="JAFJYH010000094">
    <property type="protein sequence ID" value="KAG4419968.1"/>
    <property type="molecule type" value="Genomic_DNA"/>
</dbReference>
<dbReference type="InterPro" id="IPR032429">
    <property type="entry name" value="Nibrin_BRCT2"/>
</dbReference>
<dbReference type="PANTHER" id="PTHR12162:SF0">
    <property type="entry name" value="NIBRIN"/>
    <property type="match status" value="1"/>
</dbReference>
<comment type="subcellular location">
    <subcellularLocation>
        <location evidence="1">Nucleus</location>
    </subcellularLocation>
</comment>
<evidence type="ECO:0000313" key="8">
    <source>
        <dbReference type="EMBL" id="KAG4419968.1"/>
    </source>
</evidence>
<dbReference type="Gene3D" id="2.60.200.20">
    <property type="match status" value="1"/>
</dbReference>
<feature type="region of interest" description="Disordered" evidence="6">
    <location>
        <begin position="663"/>
        <end position="810"/>
    </location>
</feature>
<feature type="region of interest" description="Disordered" evidence="6">
    <location>
        <begin position="380"/>
        <end position="555"/>
    </location>
</feature>
<comment type="caution">
    <text evidence="8">The sequence shown here is derived from an EMBL/GenBank/DDBJ whole genome shotgun (WGS) entry which is preliminary data.</text>
</comment>
<dbReference type="GO" id="GO:0000724">
    <property type="term" value="P:double-strand break repair via homologous recombination"/>
    <property type="evidence" value="ECO:0007669"/>
    <property type="project" value="TreeGrafter"/>
</dbReference>
<dbReference type="Pfam" id="PF16508">
    <property type="entry name" value="NIBRIN_BRCT_II"/>
    <property type="match status" value="1"/>
</dbReference>
<evidence type="ECO:0000313" key="9">
    <source>
        <dbReference type="Proteomes" id="UP000664132"/>
    </source>
</evidence>
<keyword evidence="4" id="KW-0539">Nucleus</keyword>
<protein>
    <recommendedName>
        <fullName evidence="7">FHA domain-containing protein</fullName>
    </recommendedName>
</protein>